<evidence type="ECO:0000313" key="5">
    <source>
        <dbReference type="Proteomes" id="UP000642829"/>
    </source>
</evidence>
<dbReference type="SUPFAM" id="SSF55811">
    <property type="entry name" value="Nudix"/>
    <property type="match status" value="1"/>
</dbReference>
<comment type="caution">
    <text evidence="4">The sequence shown here is derived from an EMBL/GenBank/DDBJ whole genome shotgun (WGS) entry which is preliminary data.</text>
</comment>
<keyword evidence="5" id="KW-1185">Reference proteome</keyword>
<dbReference type="PANTHER" id="PTHR43046:SF14">
    <property type="entry name" value="MUTT_NUDIX FAMILY PROTEIN"/>
    <property type="match status" value="1"/>
</dbReference>
<keyword evidence="2" id="KW-0378">Hydrolase</keyword>
<dbReference type="AlphaFoldDB" id="A0A8J3DBL2"/>
<protein>
    <submittedName>
        <fullName evidence="4">DNA mismatch repair protein MutT</fullName>
    </submittedName>
</protein>
<dbReference type="EMBL" id="BMXG01000009">
    <property type="protein sequence ID" value="GHC01272.1"/>
    <property type="molecule type" value="Genomic_DNA"/>
</dbReference>
<dbReference type="PANTHER" id="PTHR43046">
    <property type="entry name" value="GDP-MANNOSE MANNOSYL HYDROLASE"/>
    <property type="match status" value="1"/>
</dbReference>
<accession>A0A8J3DBL2</accession>
<dbReference type="Proteomes" id="UP000642829">
    <property type="component" value="Unassembled WGS sequence"/>
</dbReference>
<evidence type="ECO:0000256" key="1">
    <source>
        <dbReference type="ARBA" id="ARBA00001946"/>
    </source>
</evidence>
<gene>
    <name evidence="4" type="ORF">GCM10007047_17150</name>
</gene>
<evidence type="ECO:0000313" key="4">
    <source>
        <dbReference type="EMBL" id="GHC01272.1"/>
    </source>
</evidence>
<evidence type="ECO:0000259" key="3">
    <source>
        <dbReference type="PROSITE" id="PS51462"/>
    </source>
</evidence>
<reference evidence="4" key="1">
    <citation type="journal article" date="2014" name="Int. J. Syst. Evol. Microbiol.">
        <title>Complete genome sequence of Corynebacterium casei LMG S-19264T (=DSM 44701T), isolated from a smear-ripened cheese.</title>
        <authorList>
            <consortium name="US DOE Joint Genome Institute (JGI-PGF)"/>
            <person name="Walter F."/>
            <person name="Albersmeier A."/>
            <person name="Kalinowski J."/>
            <person name="Ruckert C."/>
        </authorList>
    </citation>
    <scope>NUCLEOTIDE SEQUENCE</scope>
    <source>
        <strain evidence="4">KCTC 12870</strain>
    </source>
</reference>
<dbReference type="Pfam" id="PF00293">
    <property type="entry name" value="NUDIX"/>
    <property type="match status" value="1"/>
</dbReference>
<dbReference type="CDD" id="cd18880">
    <property type="entry name" value="NUDIX_ADPRase"/>
    <property type="match status" value="1"/>
</dbReference>
<dbReference type="InterPro" id="IPR000086">
    <property type="entry name" value="NUDIX_hydrolase_dom"/>
</dbReference>
<feature type="domain" description="Nudix hydrolase" evidence="3">
    <location>
        <begin position="13"/>
        <end position="151"/>
    </location>
</feature>
<dbReference type="Gene3D" id="3.90.79.10">
    <property type="entry name" value="Nucleoside Triphosphate Pyrophosphohydrolase"/>
    <property type="match status" value="1"/>
</dbReference>
<dbReference type="InterPro" id="IPR015797">
    <property type="entry name" value="NUDIX_hydrolase-like_dom_sf"/>
</dbReference>
<dbReference type="PROSITE" id="PS51462">
    <property type="entry name" value="NUDIX"/>
    <property type="match status" value="1"/>
</dbReference>
<proteinExistence type="predicted"/>
<dbReference type="GO" id="GO:0016787">
    <property type="term" value="F:hydrolase activity"/>
    <property type="evidence" value="ECO:0007669"/>
    <property type="project" value="UniProtKB-KW"/>
</dbReference>
<dbReference type="RefSeq" id="WP_189514093.1">
    <property type="nucleotide sequence ID" value="NZ_BMXG01000009.1"/>
</dbReference>
<evidence type="ECO:0000256" key="2">
    <source>
        <dbReference type="ARBA" id="ARBA00022801"/>
    </source>
</evidence>
<name>A0A8J3DBL2_9BACT</name>
<organism evidence="4 5">
    <name type="scientific">Cerasicoccus arenae</name>
    <dbReference type="NCBI Taxonomy" id="424488"/>
    <lineage>
        <taxon>Bacteria</taxon>
        <taxon>Pseudomonadati</taxon>
        <taxon>Verrucomicrobiota</taxon>
        <taxon>Opitutia</taxon>
        <taxon>Puniceicoccales</taxon>
        <taxon>Cerasicoccaceae</taxon>
        <taxon>Cerasicoccus</taxon>
    </lineage>
</organism>
<sequence>MSASENFFPIPRTVRSASRALIIQHDKLLAIKMKRPREDEIFYILPGGGQRHGETLVQSLLRECREELGLEPIVETVAYVREYIGRNHSFASRHRHFHQLEVVFNCRLQESAHIDENLSGDRNQIGVEWLPLKELAQMNFYPRKILEFVRENSLTVDPLYLGDIN</sequence>
<reference evidence="4" key="2">
    <citation type="submission" date="2020-09" db="EMBL/GenBank/DDBJ databases">
        <authorList>
            <person name="Sun Q."/>
            <person name="Kim S."/>
        </authorList>
    </citation>
    <scope>NUCLEOTIDE SEQUENCE</scope>
    <source>
        <strain evidence="4">KCTC 12870</strain>
    </source>
</reference>
<comment type="cofactor">
    <cofactor evidence="1">
        <name>Mg(2+)</name>
        <dbReference type="ChEBI" id="CHEBI:18420"/>
    </cofactor>
</comment>